<evidence type="ECO:0000256" key="9">
    <source>
        <dbReference type="ARBA" id="ARBA00022917"/>
    </source>
</evidence>
<comment type="pathway">
    <text evidence="2">Aminoacyl-tRNA biosynthesis; selenocysteinyl-tRNA(Sec) biosynthesis; L-seryl-tRNA(Sec) from L-serine and tRNA(Sec): step 1/1.</text>
</comment>
<evidence type="ECO:0000256" key="4">
    <source>
        <dbReference type="ARBA" id="ARBA00012840"/>
    </source>
</evidence>
<dbReference type="SUPFAM" id="SSF46589">
    <property type="entry name" value="tRNA-binding arm"/>
    <property type="match status" value="1"/>
</dbReference>
<dbReference type="GO" id="GO:0004828">
    <property type="term" value="F:serine-tRNA ligase activity"/>
    <property type="evidence" value="ECO:0007669"/>
    <property type="project" value="UniProtKB-UniRule"/>
</dbReference>
<keyword evidence="9" id="KW-0648">Protein biosynthesis</keyword>
<keyword evidence="10" id="KW-0030">Aminoacyl-tRNA synthetase</keyword>
<comment type="catalytic activity">
    <reaction evidence="13">
        <text>tRNA(Ser) + L-serine + ATP = L-seryl-tRNA(Ser) + AMP + diphosphate + H(+)</text>
        <dbReference type="Rhea" id="RHEA:12292"/>
        <dbReference type="Rhea" id="RHEA-COMP:9669"/>
        <dbReference type="Rhea" id="RHEA-COMP:9703"/>
        <dbReference type="ChEBI" id="CHEBI:15378"/>
        <dbReference type="ChEBI" id="CHEBI:30616"/>
        <dbReference type="ChEBI" id="CHEBI:33019"/>
        <dbReference type="ChEBI" id="CHEBI:33384"/>
        <dbReference type="ChEBI" id="CHEBI:78442"/>
        <dbReference type="ChEBI" id="CHEBI:78533"/>
        <dbReference type="ChEBI" id="CHEBI:456215"/>
        <dbReference type="EC" id="6.1.1.11"/>
    </reaction>
</comment>
<dbReference type="GO" id="GO:0005737">
    <property type="term" value="C:cytoplasm"/>
    <property type="evidence" value="ECO:0007669"/>
    <property type="project" value="UniProtKB-SubCell"/>
</dbReference>
<dbReference type="Pfam" id="PF02403">
    <property type="entry name" value="Seryl_tRNA_N"/>
    <property type="match status" value="1"/>
</dbReference>
<evidence type="ECO:0000256" key="1">
    <source>
        <dbReference type="ARBA" id="ARBA00004496"/>
    </source>
</evidence>
<evidence type="ECO:0000256" key="13">
    <source>
        <dbReference type="ARBA" id="ARBA00048823"/>
    </source>
</evidence>
<dbReference type="EC" id="6.1.1.11" evidence="4 14"/>
<proteinExistence type="inferred from homology"/>
<keyword evidence="15" id="KW-0175">Coiled coil</keyword>
<keyword evidence="5" id="KW-0963">Cytoplasm</keyword>
<keyword evidence="8" id="KW-0067">ATP-binding</keyword>
<dbReference type="AlphaFoldDB" id="A0A5A7N680"/>
<evidence type="ECO:0000256" key="6">
    <source>
        <dbReference type="ARBA" id="ARBA00022598"/>
    </source>
</evidence>
<dbReference type="GO" id="GO:0006434">
    <property type="term" value="P:seryl-tRNA aminoacylation"/>
    <property type="evidence" value="ECO:0007669"/>
    <property type="project" value="UniProtKB-UniRule"/>
</dbReference>
<protein>
    <recommendedName>
        <fullName evidence="11 14">Serine--tRNA ligase</fullName>
        <ecNumber evidence="4 14">6.1.1.11</ecNumber>
    </recommendedName>
</protein>
<organism evidence="17 18">
    <name type="scientific">Iodidimonas nitroreducens</name>
    <dbReference type="NCBI Taxonomy" id="1236968"/>
    <lineage>
        <taxon>Bacteria</taxon>
        <taxon>Pseudomonadati</taxon>
        <taxon>Pseudomonadota</taxon>
        <taxon>Alphaproteobacteria</taxon>
        <taxon>Iodidimonadales</taxon>
        <taxon>Iodidimonadaceae</taxon>
        <taxon>Iodidimonas</taxon>
    </lineage>
</organism>
<dbReference type="InterPro" id="IPR002317">
    <property type="entry name" value="Ser-tRNA-ligase_type_1"/>
</dbReference>
<evidence type="ECO:0000259" key="16">
    <source>
        <dbReference type="PROSITE" id="PS50862"/>
    </source>
</evidence>
<dbReference type="SUPFAM" id="SSF55681">
    <property type="entry name" value="Class II aaRS and biotin synthetases"/>
    <property type="match status" value="1"/>
</dbReference>
<comment type="catalytic activity">
    <reaction evidence="12">
        <text>tRNA(Sec) + L-serine + ATP = L-seryl-tRNA(Sec) + AMP + diphosphate + H(+)</text>
        <dbReference type="Rhea" id="RHEA:42580"/>
        <dbReference type="Rhea" id="RHEA-COMP:9742"/>
        <dbReference type="Rhea" id="RHEA-COMP:10128"/>
        <dbReference type="ChEBI" id="CHEBI:15378"/>
        <dbReference type="ChEBI" id="CHEBI:30616"/>
        <dbReference type="ChEBI" id="CHEBI:33019"/>
        <dbReference type="ChEBI" id="CHEBI:33384"/>
        <dbReference type="ChEBI" id="CHEBI:78442"/>
        <dbReference type="ChEBI" id="CHEBI:78533"/>
        <dbReference type="ChEBI" id="CHEBI:456215"/>
        <dbReference type="EC" id="6.1.1.11"/>
    </reaction>
</comment>
<evidence type="ECO:0000256" key="5">
    <source>
        <dbReference type="ARBA" id="ARBA00022490"/>
    </source>
</evidence>
<dbReference type="PRINTS" id="PR00981">
    <property type="entry name" value="TRNASYNTHSER"/>
</dbReference>
<reference evidence="17 18" key="1">
    <citation type="submission" date="2019-09" db="EMBL/GenBank/DDBJ databases">
        <title>NBRP : Genome information of microbial organism related human and environment.</title>
        <authorList>
            <person name="Hattori M."/>
            <person name="Oshima K."/>
            <person name="Inaba H."/>
            <person name="Suda W."/>
            <person name="Sakamoto M."/>
            <person name="Iino T."/>
            <person name="Kitahara M."/>
            <person name="Oshida Y."/>
            <person name="Iida T."/>
            <person name="Kudo T."/>
            <person name="Itoh T."/>
            <person name="Ohkuma M."/>
        </authorList>
    </citation>
    <scope>NUCLEOTIDE SEQUENCE [LARGE SCALE GENOMIC DNA]</scope>
    <source>
        <strain evidence="17 18">Q-1</strain>
    </source>
</reference>
<evidence type="ECO:0000256" key="8">
    <source>
        <dbReference type="ARBA" id="ARBA00022840"/>
    </source>
</evidence>
<evidence type="ECO:0000256" key="14">
    <source>
        <dbReference type="NCBIfam" id="TIGR00414"/>
    </source>
</evidence>
<comment type="caution">
    <text evidence="17">The sequence shown here is derived from an EMBL/GenBank/DDBJ whole genome shotgun (WGS) entry which is preliminary data.</text>
</comment>
<dbReference type="Proteomes" id="UP000324996">
    <property type="component" value="Unassembled WGS sequence"/>
</dbReference>
<evidence type="ECO:0000313" key="17">
    <source>
        <dbReference type="EMBL" id="GER03224.1"/>
    </source>
</evidence>
<dbReference type="InterPro" id="IPR002314">
    <property type="entry name" value="aa-tRNA-synt_IIb"/>
</dbReference>
<evidence type="ECO:0000256" key="2">
    <source>
        <dbReference type="ARBA" id="ARBA00005045"/>
    </source>
</evidence>
<evidence type="ECO:0000256" key="3">
    <source>
        <dbReference type="ARBA" id="ARBA00010728"/>
    </source>
</evidence>
<dbReference type="PANTHER" id="PTHR43697:SF1">
    <property type="entry name" value="SERINE--TRNA LIGASE"/>
    <property type="match status" value="1"/>
</dbReference>
<evidence type="ECO:0000256" key="15">
    <source>
        <dbReference type="SAM" id="Coils"/>
    </source>
</evidence>
<dbReference type="InterPro" id="IPR042103">
    <property type="entry name" value="SerRS_1_N_sf"/>
</dbReference>
<feature type="domain" description="Aminoacyl-transfer RNA synthetases class-II family profile" evidence="16">
    <location>
        <begin position="171"/>
        <end position="316"/>
    </location>
</feature>
<keyword evidence="6" id="KW-0436">Ligase</keyword>
<dbReference type="PROSITE" id="PS50862">
    <property type="entry name" value="AA_TRNA_LIGASE_II"/>
    <property type="match status" value="1"/>
</dbReference>
<dbReference type="InterPro" id="IPR006195">
    <property type="entry name" value="aa-tRNA-synth_II"/>
</dbReference>
<dbReference type="EMBL" id="BKCN01000003">
    <property type="protein sequence ID" value="GER03224.1"/>
    <property type="molecule type" value="Genomic_DNA"/>
</dbReference>
<dbReference type="GO" id="GO:0005524">
    <property type="term" value="F:ATP binding"/>
    <property type="evidence" value="ECO:0007669"/>
    <property type="project" value="UniProtKB-KW"/>
</dbReference>
<evidence type="ECO:0000256" key="11">
    <source>
        <dbReference type="ARBA" id="ARBA00039158"/>
    </source>
</evidence>
<dbReference type="Pfam" id="PF00587">
    <property type="entry name" value="tRNA-synt_2b"/>
    <property type="match status" value="1"/>
</dbReference>
<keyword evidence="7" id="KW-0547">Nucleotide-binding</keyword>
<dbReference type="Gene3D" id="3.30.930.10">
    <property type="entry name" value="Bira Bifunctional Protein, Domain 2"/>
    <property type="match status" value="1"/>
</dbReference>
<evidence type="ECO:0000256" key="12">
    <source>
        <dbReference type="ARBA" id="ARBA00047929"/>
    </source>
</evidence>
<feature type="coiled-coil region" evidence="15">
    <location>
        <begin position="30"/>
        <end position="95"/>
    </location>
</feature>
<comment type="subcellular location">
    <subcellularLocation>
        <location evidence="1">Cytoplasm</location>
    </subcellularLocation>
</comment>
<dbReference type="PANTHER" id="PTHR43697">
    <property type="entry name" value="SERYL-TRNA SYNTHETASE"/>
    <property type="match status" value="1"/>
</dbReference>
<sequence>MLDIALFRDDPQMLDQAFARRGLAPVAGDLAALDQRRRALLTQLQEAQAERNEISKAIGIAKRQGEDAHGLMDQVAQIKDKMAALETEERELGQSLEEQLLRLPNLPLDDTPDGRDEADNVEVRKVGDLPAFTFAPKEHYELGEALGLMDFEAAARISGSRFVVLRGALARLERALGQFMLDLQTTEHGYQEVATPFLVRSDALIGTGQLPKFAEDLYRVGDEHWLIPTAEVTLTNLDREQILDEDQLPQRVTALTPCFRSEAGAAGRDTRGILRQHQFSKVELVSITTPEQSAQELDRMVQCAEAVLQRLHIPIG</sequence>
<dbReference type="InterPro" id="IPR015866">
    <property type="entry name" value="Ser-tRNA-synth_1_N"/>
</dbReference>
<evidence type="ECO:0000313" key="18">
    <source>
        <dbReference type="Proteomes" id="UP000324996"/>
    </source>
</evidence>
<comment type="similarity">
    <text evidence="3">Belongs to the class-II aminoacyl-tRNA synthetase family. Type-1 seryl-tRNA synthetase subfamily.</text>
</comment>
<evidence type="ECO:0000256" key="10">
    <source>
        <dbReference type="ARBA" id="ARBA00023146"/>
    </source>
</evidence>
<gene>
    <name evidence="17" type="ORF">JCM17846_09060</name>
</gene>
<dbReference type="Gene3D" id="1.10.287.40">
    <property type="entry name" value="Serine-tRNA synthetase, tRNA binding domain"/>
    <property type="match status" value="1"/>
</dbReference>
<name>A0A5A7N680_9PROT</name>
<dbReference type="InterPro" id="IPR010978">
    <property type="entry name" value="tRNA-bd_arm"/>
</dbReference>
<accession>A0A5A7N680</accession>
<keyword evidence="18" id="KW-1185">Reference proteome</keyword>
<evidence type="ECO:0000256" key="7">
    <source>
        <dbReference type="ARBA" id="ARBA00022741"/>
    </source>
</evidence>
<dbReference type="InterPro" id="IPR045864">
    <property type="entry name" value="aa-tRNA-synth_II/BPL/LPL"/>
</dbReference>
<dbReference type="NCBIfam" id="TIGR00414">
    <property type="entry name" value="serS"/>
    <property type="match status" value="1"/>
</dbReference>